<dbReference type="EMBL" id="JACIGE010000014">
    <property type="protein sequence ID" value="MBB4248806.1"/>
    <property type="molecule type" value="Genomic_DNA"/>
</dbReference>
<dbReference type="AlphaFoldDB" id="A0A840GAD2"/>
<name>A0A840GAD2_RHOTE</name>
<proteinExistence type="predicted"/>
<gene>
    <name evidence="1" type="ORF">GGD90_003206</name>
</gene>
<evidence type="ECO:0000313" key="2">
    <source>
        <dbReference type="Proteomes" id="UP000587070"/>
    </source>
</evidence>
<dbReference type="Proteomes" id="UP000587070">
    <property type="component" value="Unassembled WGS sequence"/>
</dbReference>
<evidence type="ECO:0000313" key="1">
    <source>
        <dbReference type="EMBL" id="MBB4248806.1"/>
    </source>
</evidence>
<accession>A0A840GAD2</accession>
<comment type="caution">
    <text evidence="1">The sequence shown here is derived from an EMBL/GenBank/DDBJ whole genome shotgun (WGS) entry which is preliminary data.</text>
</comment>
<organism evidence="1 2">
    <name type="scientific">Rhodocyclus tenuis</name>
    <name type="common">Rhodospirillum tenue</name>
    <dbReference type="NCBI Taxonomy" id="1066"/>
    <lineage>
        <taxon>Bacteria</taxon>
        <taxon>Pseudomonadati</taxon>
        <taxon>Pseudomonadota</taxon>
        <taxon>Betaproteobacteria</taxon>
        <taxon>Rhodocyclales</taxon>
        <taxon>Rhodocyclaceae</taxon>
        <taxon>Rhodocyclus</taxon>
    </lineage>
</organism>
<dbReference type="RefSeq" id="WP_184415263.1">
    <property type="nucleotide sequence ID" value="NZ_JACIGE010000014.1"/>
</dbReference>
<reference evidence="1 2" key="1">
    <citation type="submission" date="2020-08" db="EMBL/GenBank/DDBJ databases">
        <title>Genome sequencing of Purple Non-Sulfur Bacteria from various extreme environments.</title>
        <authorList>
            <person name="Mayer M."/>
        </authorList>
    </citation>
    <scope>NUCLEOTIDE SEQUENCE [LARGE SCALE GENOMIC DNA]</scope>
    <source>
        <strain evidence="1 2">2761</strain>
    </source>
</reference>
<keyword evidence="2" id="KW-1185">Reference proteome</keyword>
<protein>
    <submittedName>
        <fullName evidence="1">Uncharacterized protein</fullName>
    </submittedName>
</protein>
<sequence length="119" mass="13281">MVTILREADKAPVAEIAKKHGIIGRRNKSSLCQTAIIKAAHRRAFPPLEVAFCALKAVWTDVLSERDHQTGDGVLLIFQHPPPRFAPIFPRRLNNLPLVLQRLDISSRAVSQKLRGVSE</sequence>